<gene>
    <name evidence="1" type="ORF">BAZSYMA_ACONTIG00984_14</name>
</gene>
<dbReference type="AlphaFoldDB" id="A0A1H6K082"/>
<sequence>MLSILFRVIEVSLNICIAFVKLEISQLPMSWLKALVFQNIHTIVVTLLTSQLPISWLKAFASKSI</sequence>
<accession>A0A1H6K082</accession>
<name>A0A1H6K082_9GAMM</name>
<protein>
    <submittedName>
        <fullName evidence="1">Uncharacterized protein</fullName>
    </submittedName>
</protein>
<proteinExistence type="predicted"/>
<evidence type="ECO:0000313" key="1">
    <source>
        <dbReference type="EMBL" id="SEH65668.1"/>
    </source>
</evidence>
<organism evidence="1 2">
    <name type="scientific">Bathymodiolus azoricus thioautotrophic gill symbiont</name>
    <dbReference type="NCBI Taxonomy" id="235205"/>
    <lineage>
        <taxon>Bacteria</taxon>
        <taxon>Pseudomonadati</taxon>
        <taxon>Pseudomonadota</taxon>
        <taxon>Gammaproteobacteria</taxon>
        <taxon>sulfur-oxidizing symbionts</taxon>
    </lineage>
</organism>
<evidence type="ECO:0000313" key="2">
    <source>
        <dbReference type="Proteomes" id="UP000198988"/>
    </source>
</evidence>
<reference evidence="2" key="1">
    <citation type="submission" date="2016-06" db="EMBL/GenBank/DDBJ databases">
        <authorList>
            <person name="Petersen J."/>
            <person name="Sayavedra L."/>
        </authorList>
    </citation>
    <scope>NUCLEOTIDE SEQUENCE [LARGE SCALE GENOMIC DNA]</scope>
    <source>
        <strain evidence="2">BazSymA</strain>
    </source>
</reference>
<dbReference type="Proteomes" id="UP000198988">
    <property type="component" value="Unassembled WGS sequence"/>
</dbReference>
<dbReference type="EMBL" id="CDSC02000077">
    <property type="protein sequence ID" value="SEH65668.1"/>
    <property type="molecule type" value="Genomic_DNA"/>
</dbReference>